<evidence type="ECO:0000256" key="1">
    <source>
        <dbReference type="ARBA" id="ARBA00010641"/>
    </source>
</evidence>
<evidence type="ECO:0000259" key="6">
    <source>
        <dbReference type="Pfam" id="PF08281"/>
    </source>
</evidence>
<keyword evidence="4" id="KW-0804">Transcription</keyword>
<keyword evidence="2" id="KW-0805">Transcription regulation</keyword>
<dbReference type="NCBIfam" id="TIGR02937">
    <property type="entry name" value="sigma70-ECF"/>
    <property type="match status" value="1"/>
</dbReference>
<dbReference type="InterPro" id="IPR007627">
    <property type="entry name" value="RNA_pol_sigma70_r2"/>
</dbReference>
<dbReference type="SUPFAM" id="SSF88946">
    <property type="entry name" value="Sigma2 domain of RNA polymerase sigma factors"/>
    <property type="match status" value="1"/>
</dbReference>
<dbReference type="InterPro" id="IPR036388">
    <property type="entry name" value="WH-like_DNA-bd_sf"/>
</dbReference>
<dbReference type="GO" id="GO:0016987">
    <property type="term" value="F:sigma factor activity"/>
    <property type="evidence" value="ECO:0007669"/>
    <property type="project" value="UniProtKB-KW"/>
</dbReference>
<dbReference type="InterPro" id="IPR013325">
    <property type="entry name" value="RNA_pol_sigma_r2"/>
</dbReference>
<accession>A0A9D5K026</accession>
<evidence type="ECO:0000256" key="4">
    <source>
        <dbReference type="ARBA" id="ARBA00023163"/>
    </source>
</evidence>
<dbReference type="CDD" id="cd06171">
    <property type="entry name" value="Sigma70_r4"/>
    <property type="match status" value="1"/>
</dbReference>
<evidence type="ECO:0000256" key="2">
    <source>
        <dbReference type="ARBA" id="ARBA00023015"/>
    </source>
</evidence>
<dbReference type="Gene3D" id="1.10.10.10">
    <property type="entry name" value="Winged helix-like DNA-binding domain superfamily/Winged helix DNA-binding domain"/>
    <property type="match status" value="1"/>
</dbReference>
<dbReference type="Gene3D" id="1.10.1740.10">
    <property type="match status" value="1"/>
</dbReference>
<dbReference type="Pfam" id="PF04542">
    <property type="entry name" value="Sigma70_r2"/>
    <property type="match status" value="1"/>
</dbReference>
<organism evidence="7 8">
    <name type="scientific">candidate division KSB3 bacterium</name>
    <dbReference type="NCBI Taxonomy" id="2044937"/>
    <lineage>
        <taxon>Bacteria</taxon>
        <taxon>candidate division KSB3</taxon>
    </lineage>
</organism>
<comment type="similarity">
    <text evidence="1">Belongs to the sigma-70 factor family. ECF subfamily.</text>
</comment>
<dbReference type="InterPro" id="IPR013324">
    <property type="entry name" value="RNA_pol_sigma_r3/r4-like"/>
</dbReference>
<proteinExistence type="inferred from homology"/>
<reference evidence="7" key="1">
    <citation type="submission" date="2019-11" db="EMBL/GenBank/DDBJ databases">
        <title>Microbial mats filling the niche in hypersaline microbial mats.</title>
        <authorList>
            <person name="Wong H.L."/>
            <person name="Macleod F.I."/>
            <person name="White R.A. III"/>
            <person name="Burns B.P."/>
        </authorList>
    </citation>
    <scope>NUCLEOTIDE SEQUENCE</scope>
    <source>
        <strain evidence="7">Rbin_158</strain>
    </source>
</reference>
<protein>
    <submittedName>
        <fullName evidence="7">Sigma-70 family RNA polymerase sigma factor</fullName>
    </submittedName>
</protein>
<dbReference type="AlphaFoldDB" id="A0A9D5K026"/>
<evidence type="ECO:0000256" key="3">
    <source>
        <dbReference type="ARBA" id="ARBA00023082"/>
    </source>
</evidence>
<dbReference type="EMBL" id="WJJP01000662">
    <property type="protein sequence ID" value="MBD3326936.1"/>
    <property type="molecule type" value="Genomic_DNA"/>
</dbReference>
<dbReference type="Proteomes" id="UP000649604">
    <property type="component" value="Unassembled WGS sequence"/>
</dbReference>
<name>A0A9D5K026_9BACT</name>
<dbReference type="PANTHER" id="PTHR43133:SF53">
    <property type="entry name" value="ECF RNA POLYMERASE SIGMA-E FACTOR"/>
    <property type="match status" value="1"/>
</dbReference>
<dbReference type="InterPro" id="IPR013249">
    <property type="entry name" value="RNA_pol_sigma70_r4_t2"/>
</dbReference>
<dbReference type="PANTHER" id="PTHR43133">
    <property type="entry name" value="RNA POLYMERASE ECF-TYPE SIGMA FACTO"/>
    <property type="match status" value="1"/>
</dbReference>
<dbReference type="GO" id="GO:0003677">
    <property type="term" value="F:DNA binding"/>
    <property type="evidence" value="ECO:0007669"/>
    <property type="project" value="InterPro"/>
</dbReference>
<dbReference type="InterPro" id="IPR014284">
    <property type="entry name" value="RNA_pol_sigma-70_dom"/>
</dbReference>
<dbReference type="InterPro" id="IPR039425">
    <property type="entry name" value="RNA_pol_sigma-70-like"/>
</dbReference>
<gene>
    <name evidence="7" type="ORF">GF339_20290</name>
</gene>
<dbReference type="Pfam" id="PF08281">
    <property type="entry name" value="Sigma70_r4_2"/>
    <property type="match status" value="1"/>
</dbReference>
<dbReference type="SUPFAM" id="SSF88659">
    <property type="entry name" value="Sigma3 and sigma4 domains of RNA polymerase sigma factors"/>
    <property type="match status" value="1"/>
</dbReference>
<feature type="domain" description="RNA polymerase sigma-70 region 2" evidence="5">
    <location>
        <begin position="64"/>
        <end position="131"/>
    </location>
</feature>
<evidence type="ECO:0000313" key="7">
    <source>
        <dbReference type="EMBL" id="MBD3326936.1"/>
    </source>
</evidence>
<feature type="domain" description="RNA polymerase sigma factor 70 region 4 type 2" evidence="6">
    <location>
        <begin position="167"/>
        <end position="219"/>
    </location>
</feature>
<dbReference type="GO" id="GO:0006352">
    <property type="term" value="P:DNA-templated transcription initiation"/>
    <property type="evidence" value="ECO:0007669"/>
    <property type="project" value="InterPro"/>
</dbReference>
<evidence type="ECO:0000259" key="5">
    <source>
        <dbReference type="Pfam" id="PF04542"/>
    </source>
</evidence>
<comment type="caution">
    <text evidence="7">The sequence shown here is derived from an EMBL/GenBank/DDBJ whole genome shotgun (WGS) entry which is preliminary data.</text>
</comment>
<sequence length="227" mass="26136">MTILDNLRHSQKFGSLWNLSTTLMSNDSGDVNRSDPEETAQTQIPDEELVSASQRGDTQAFEVLILRYQRQIFSLIYQMTRDVEVVEDIGQDVFVAAFRAIKDFKGRSSFFTWLYRIAINHCKNYLTSTNRTQDAEQRYRKEQGADVTGEYQERNPQNMLLAKEFVQQMEDAIASLPPEQRIVLTLCEFQGLSYQEMADILECPIGTVRSRLSRARTALQNIIGDYL</sequence>
<evidence type="ECO:0000313" key="8">
    <source>
        <dbReference type="Proteomes" id="UP000649604"/>
    </source>
</evidence>
<keyword evidence="3" id="KW-0731">Sigma factor</keyword>